<proteinExistence type="inferred from homology"/>
<dbReference type="Pfam" id="PF03746">
    <property type="entry name" value="LamB_YcsF"/>
    <property type="match status" value="1"/>
</dbReference>
<dbReference type="PANTHER" id="PTHR30292">
    <property type="entry name" value="UNCHARACTERIZED PROTEIN YBGL-RELATED"/>
    <property type="match status" value="1"/>
</dbReference>
<dbReference type="SUPFAM" id="SSF88713">
    <property type="entry name" value="Glycoside hydrolase/deacetylase"/>
    <property type="match status" value="1"/>
</dbReference>
<organism evidence="1">
    <name type="scientific">freshwater metagenome</name>
    <dbReference type="NCBI Taxonomy" id="449393"/>
    <lineage>
        <taxon>unclassified sequences</taxon>
        <taxon>metagenomes</taxon>
        <taxon>ecological metagenomes</taxon>
    </lineage>
</organism>
<dbReference type="CDD" id="cd10787">
    <property type="entry name" value="LamB_YcsF_like"/>
    <property type="match status" value="1"/>
</dbReference>
<dbReference type="GO" id="GO:0005975">
    <property type="term" value="P:carbohydrate metabolic process"/>
    <property type="evidence" value="ECO:0007669"/>
    <property type="project" value="InterPro"/>
</dbReference>
<reference evidence="1" key="1">
    <citation type="submission" date="2020-05" db="EMBL/GenBank/DDBJ databases">
        <authorList>
            <person name="Chiriac C."/>
            <person name="Salcher M."/>
            <person name="Ghai R."/>
            <person name="Kavagutti S V."/>
        </authorList>
    </citation>
    <scope>NUCLEOTIDE SEQUENCE</scope>
</reference>
<dbReference type="InterPro" id="IPR005501">
    <property type="entry name" value="LamB/YcsF/PxpA-like"/>
</dbReference>
<dbReference type="EMBL" id="CAFBLP010000096">
    <property type="protein sequence ID" value="CAB4889366.1"/>
    <property type="molecule type" value="Genomic_DNA"/>
</dbReference>
<name>A0A6J7F1L1_9ZZZZ</name>
<dbReference type="Gene3D" id="3.20.20.370">
    <property type="entry name" value="Glycoside hydrolase/deacetylase"/>
    <property type="match status" value="1"/>
</dbReference>
<protein>
    <submittedName>
        <fullName evidence="1">Unannotated protein</fullName>
    </submittedName>
</protein>
<dbReference type="AlphaFoldDB" id="A0A6J7F1L1"/>
<dbReference type="InterPro" id="IPR011330">
    <property type="entry name" value="Glyco_hydro/deAcase_b/a-brl"/>
</dbReference>
<dbReference type="NCBIfam" id="NF003816">
    <property type="entry name" value="PRK05406.1-5"/>
    <property type="match status" value="1"/>
</dbReference>
<dbReference type="HAMAP" id="MF_00691">
    <property type="entry name" value="PxpA"/>
    <property type="match status" value="1"/>
</dbReference>
<accession>A0A6J7F1L1</accession>
<dbReference type="PANTHER" id="PTHR30292:SF0">
    <property type="entry name" value="5-OXOPROLINASE SUBUNIT A"/>
    <property type="match status" value="1"/>
</dbReference>
<dbReference type="NCBIfam" id="NF003814">
    <property type="entry name" value="PRK05406.1-3"/>
    <property type="match status" value="1"/>
</dbReference>
<gene>
    <name evidence="1" type="ORF">UFOPK3376_02686</name>
</gene>
<evidence type="ECO:0000313" key="1">
    <source>
        <dbReference type="EMBL" id="CAB4889366.1"/>
    </source>
</evidence>
<sequence>MAISIDLNADLGEGLGPGRMGDDAALLGIVTSANIACGFHAGDPAIMRRTCELAAANSVAIGAHVSYADLTGFGRRFIDVDPVELRDGVSYQLGALQAMARAVGTEVTYVKPHGMLYNTIVHHPVQAQAVVDGVRACSQLPIMGLSGSVVLRLAADAGLRTVTEAFVDRAYNVDGTLVSRRLPGAVLHDAEAIAERTVRMVTSGQVTAADGTDIGIHCESLCVHGDTPDAVHIAAAVRRALQQAGVALAACTA</sequence>